<gene>
    <name evidence="1" type="ORF">NPIL_575341</name>
</gene>
<evidence type="ECO:0000313" key="2">
    <source>
        <dbReference type="Proteomes" id="UP000887013"/>
    </source>
</evidence>
<comment type="caution">
    <text evidence="1">The sequence shown here is derived from an EMBL/GenBank/DDBJ whole genome shotgun (WGS) entry which is preliminary data.</text>
</comment>
<name>A0A8X6QKF7_NEPPI</name>
<sequence length="79" mass="9055">MMCDIEDRRSSLTDYDTKLRDLPTVHFDPKNLYELLYTFTNIYGVPDLSTESLVQVYEGISVGIHLTGQKPIINLTCSR</sequence>
<dbReference type="Proteomes" id="UP000887013">
    <property type="component" value="Unassembled WGS sequence"/>
</dbReference>
<reference evidence="1" key="1">
    <citation type="submission" date="2020-08" db="EMBL/GenBank/DDBJ databases">
        <title>Multicomponent nature underlies the extraordinary mechanical properties of spider dragline silk.</title>
        <authorList>
            <person name="Kono N."/>
            <person name="Nakamura H."/>
            <person name="Mori M."/>
            <person name="Yoshida Y."/>
            <person name="Ohtoshi R."/>
            <person name="Malay A.D."/>
            <person name="Moran D.A.P."/>
            <person name="Tomita M."/>
            <person name="Numata K."/>
            <person name="Arakawa K."/>
        </authorList>
    </citation>
    <scope>NUCLEOTIDE SEQUENCE</scope>
</reference>
<keyword evidence="2" id="KW-1185">Reference proteome</keyword>
<accession>A0A8X6QKF7</accession>
<organism evidence="1 2">
    <name type="scientific">Nephila pilipes</name>
    <name type="common">Giant wood spider</name>
    <name type="synonym">Nephila maculata</name>
    <dbReference type="NCBI Taxonomy" id="299642"/>
    <lineage>
        <taxon>Eukaryota</taxon>
        <taxon>Metazoa</taxon>
        <taxon>Ecdysozoa</taxon>
        <taxon>Arthropoda</taxon>
        <taxon>Chelicerata</taxon>
        <taxon>Arachnida</taxon>
        <taxon>Araneae</taxon>
        <taxon>Araneomorphae</taxon>
        <taxon>Entelegynae</taxon>
        <taxon>Araneoidea</taxon>
        <taxon>Nephilidae</taxon>
        <taxon>Nephila</taxon>
    </lineage>
</organism>
<evidence type="ECO:0000313" key="1">
    <source>
        <dbReference type="EMBL" id="GFU23825.1"/>
    </source>
</evidence>
<proteinExistence type="predicted"/>
<protein>
    <submittedName>
        <fullName evidence="1">Uncharacterized protein</fullName>
    </submittedName>
</protein>
<dbReference type="EMBL" id="BMAW01081322">
    <property type="protein sequence ID" value="GFU23825.1"/>
    <property type="molecule type" value="Genomic_DNA"/>
</dbReference>
<dbReference type="AlphaFoldDB" id="A0A8X6QKF7"/>